<evidence type="ECO:0000259" key="3">
    <source>
        <dbReference type="PROSITE" id="PS50048"/>
    </source>
</evidence>
<dbReference type="CDD" id="cd00067">
    <property type="entry name" value="GAL4"/>
    <property type="match status" value="1"/>
</dbReference>
<feature type="region of interest" description="Disordered" evidence="2">
    <location>
        <begin position="63"/>
        <end position="169"/>
    </location>
</feature>
<name>A0A8H4KWG8_9HYPO</name>
<sequence length="604" mass="66614">MVYCGKASQGCQNCRVRRIKCDKIKPECSQCIRVGKKCPGYRDQLSLMFRDESSKVIQKAHAQWGVGESSEGLSTQTSSSSLSSSYSSNASTQASSVSASSSLTSQHSYSGPTSVVSSNKSFKDGWPTSPASTASQQTSSPTPPSPAPSSYHHTSSKTQPILIQPSRLPTPIDSTLEEQGVQFYVNRYLIGHPDEPRSPGDLPNTEWLWDPAVQDVMAAVGLASLSNLKGDPNMMTIARQKYGMALRQTGRLVQTSSMPDFEVTMRSVVMLAMFEVCTPTPEAIQHSPMLVKGANQGMAHVHAHVMGGVALLRRWLPMPAAAHLGVRAMVQMSYSLFIPAHMSATPLPDPLYEWIAFARTLLEPADQPATDLGPLIGRFIQVSTYIKTHALVDGRNLTASTLKQLLDIDESFLEWERNLGPEWRWREEKADHLPPSAVFDGACHVYCDMFVARMYGHFRWARTLLNQTIIEFIKSYPKSSGPLTSLAEYGRRYEIVRKLARDTLVSTPTHWRHPLLTEKAAVPVERPGGAGSGSAGLPVVLFHLQVASCAPGVPEAYWNWVVAVMECIWSDMGILHAKSMMETMKAYRDAAMIKEEVIEGKERR</sequence>
<dbReference type="PANTHER" id="PTHR38791">
    <property type="entry name" value="ZN(II)2CYS6 TRANSCRIPTION FACTOR (EUROFUNG)-RELATED-RELATED"/>
    <property type="match status" value="1"/>
</dbReference>
<evidence type="ECO:0000313" key="4">
    <source>
        <dbReference type="EMBL" id="KAF4456934.1"/>
    </source>
</evidence>
<dbReference type="PROSITE" id="PS00463">
    <property type="entry name" value="ZN2_CY6_FUNGAL_1"/>
    <property type="match status" value="1"/>
</dbReference>
<keyword evidence="5" id="KW-1185">Reference proteome</keyword>
<organism evidence="4 5">
    <name type="scientific">Fusarium austroafricanum</name>
    <dbReference type="NCBI Taxonomy" id="2364996"/>
    <lineage>
        <taxon>Eukaryota</taxon>
        <taxon>Fungi</taxon>
        <taxon>Dikarya</taxon>
        <taxon>Ascomycota</taxon>
        <taxon>Pezizomycotina</taxon>
        <taxon>Sordariomycetes</taxon>
        <taxon>Hypocreomycetidae</taxon>
        <taxon>Hypocreales</taxon>
        <taxon>Nectriaceae</taxon>
        <taxon>Fusarium</taxon>
        <taxon>Fusarium concolor species complex</taxon>
    </lineage>
</organism>
<dbReference type="Proteomes" id="UP000605986">
    <property type="component" value="Unassembled WGS sequence"/>
</dbReference>
<dbReference type="InterPro" id="IPR036864">
    <property type="entry name" value="Zn2-C6_fun-type_DNA-bd_sf"/>
</dbReference>
<feature type="domain" description="Zn(2)-C6 fungal-type" evidence="3">
    <location>
        <begin position="10"/>
        <end position="38"/>
    </location>
</feature>
<feature type="compositionally biased region" description="Low complexity" evidence="2">
    <location>
        <begin position="127"/>
        <end position="140"/>
    </location>
</feature>
<feature type="compositionally biased region" description="Polar residues" evidence="2">
    <location>
        <begin position="111"/>
        <end position="120"/>
    </location>
</feature>
<dbReference type="GO" id="GO:0000981">
    <property type="term" value="F:DNA-binding transcription factor activity, RNA polymerase II-specific"/>
    <property type="evidence" value="ECO:0007669"/>
    <property type="project" value="InterPro"/>
</dbReference>
<evidence type="ECO:0000256" key="1">
    <source>
        <dbReference type="ARBA" id="ARBA00023242"/>
    </source>
</evidence>
<evidence type="ECO:0000256" key="2">
    <source>
        <dbReference type="SAM" id="MobiDB-lite"/>
    </source>
</evidence>
<evidence type="ECO:0000313" key="5">
    <source>
        <dbReference type="Proteomes" id="UP000605986"/>
    </source>
</evidence>
<dbReference type="Pfam" id="PF00172">
    <property type="entry name" value="Zn_clus"/>
    <property type="match status" value="1"/>
</dbReference>
<dbReference type="EMBL" id="JAADJG010000043">
    <property type="protein sequence ID" value="KAF4456934.1"/>
    <property type="molecule type" value="Genomic_DNA"/>
</dbReference>
<dbReference type="Gene3D" id="4.10.240.10">
    <property type="entry name" value="Zn(2)-C6 fungal-type DNA-binding domain"/>
    <property type="match status" value="1"/>
</dbReference>
<feature type="compositionally biased region" description="Low complexity" evidence="2">
    <location>
        <begin position="69"/>
        <end position="110"/>
    </location>
</feature>
<dbReference type="PANTHER" id="PTHR38791:SF5">
    <property type="entry name" value="TRANSCRIPTION FACTOR DBAG-RELATED"/>
    <property type="match status" value="1"/>
</dbReference>
<proteinExistence type="predicted"/>
<dbReference type="AlphaFoldDB" id="A0A8H4KWG8"/>
<dbReference type="OrthoDB" id="5280547at2759"/>
<dbReference type="PROSITE" id="PS50048">
    <property type="entry name" value="ZN2_CY6_FUNGAL_2"/>
    <property type="match status" value="1"/>
</dbReference>
<gene>
    <name evidence="4" type="ORF">F53441_1058</name>
</gene>
<accession>A0A8H4KWG8</accession>
<protein>
    <recommendedName>
        <fullName evidence="3">Zn(2)-C6 fungal-type domain-containing protein</fullName>
    </recommendedName>
</protein>
<keyword evidence="1" id="KW-0539">Nucleus</keyword>
<comment type="caution">
    <text evidence="4">The sequence shown here is derived from an EMBL/GenBank/DDBJ whole genome shotgun (WGS) entry which is preliminary data.</text>
</comment>
<dbReference type="SUPFAM" id="SSF57701">
    <property type="entry name" value="Zn2/Cys6 DNA-binding domain"/>
    <property type="match status" value="1"/>
</dbReference>
<dbReference type="GO" id="GO:0008270">
    <property type="term" value="F:zinc ion binding"/>
    <property type="evidence" value="ECO:0007669"/>
    <property type="project" value="InterPro"/>
</dbReference>
<reference evidence="4" key="1">
    <citation type="submission" date="2020-01" db="EMBL/GenBank/DDBJ databases">
        <title>Identification and distribution of gene clusters putatively required for synthesis of sphingolipid metabolism inhibitors in phylogenetically diverse species of the filamentous fungus Fusarium.</title>
        <authorList>
            <person name="Kim H.-S."/>
            <person name="Busman M."/>
            <person name="Brown D.W."/>
            <person name="Divon H."/>
            <person name="Uhlig S."/>
            <person name="Proctor R.H."/>
        </authorList>
    </citation>
    <scope>NUCLEOTIDE SEQUENCE</scope>
    <source>
        <strain evidence="4">NRRL 53441</strain>
    </source>
</reference>
<dbReference type="InterPro" id="IPR053175">
    <property type="entry name" value="DHMBA_Reg_Transcription_Factor"/>
</dbReference>
<dbReference type="InterPro" id="IPR001138">
    <property type="entry name" value="Zn2Cys6_DnaBD"/>
</dbReference>
<dbReference type="SMART" id="SM00066">
    <property type="entry name" value="GAL4"/>
    <property type="match status" value="1"/>
</dbReference>